<name>A0A1M7KX38_9BURK</name>
<dbReference type="PANTHER" id="PTHR12215:SF10">
    <property type="entry name" value="L-AMINOADIPATE-SEMIALDEHYDE DEHYDROGENASE-PHOSPHOPANTETHEINYL TRANSFERASE"/>
    <property type="match status" value="1"/>
</dbReference>
<evidence type="ECO:0000259" key="3">
    <source>
        <dbReference type="Pfam" id="PF01648"/>
    </source>
</evidence>
<organism evidence="5 6">
    <name type="scientific">Duganella sacchari</name>
    <dbReference type="NCBI Taxonomy" id="551987"/>
    <lineage>
        <taxon>Bacteria</taxon>
        <taxon>Pseudomonadati</taxon>
        <taxon>Pseudomonadota</taxon>
        <taxon>Betaproteobacteria</taxon>
        <taxon>Burkholderiales</taxon>
        <taxon>Oxalobacteraceae</taxon>
        <taxon>Telluria group</taxon>
        <taxon>Duganella</taxon>
    </lineage>
</organism>
<comment type="similarity">
    <text evidence="1">Belongs to the P-Pant transferase superfamily. Gsp/Sfp/HetI/AcpT family.</text>
</comment>
<evidence type="ECO:0000259" key="4">
    <source>
        <dbReference type="Pfam" id="PF22624"/>
    </source>
</evidence>
<sequence>MHSMPYAPARRPPAGELHAWMVQLDDCLATDDDCLEVLDQSERARAGRFAFAPLRRRYLAAHAALRGILGHTLGLAPEQVALSSDANGKPRLADGMPPLSFNLSHSHGMAVVALAPQGEIGIDIECCAPLPLLLPLVRRHFSVQEKHAFWTLDENQRLAGFYRWWTGKEACLKALGVGLSSPLDGFSIEFRPGYALRMLEAPAPMASMQLLPLHLQQPGWCGAVALADTQPPVLRMRHWSWHGWRM</sequence>
<accession>A0A1M7KX38</accession>
<keyword evidence="6" id="KW-1185">Reference proteome</keyword>
<dbReference type="OrthoDB" id="9808281at2"/>
<dbReference type="AlphaFoldDB" id="A0A1M7KX38"/>
<evidence type="ECO:0000313" key="6">
    <source>
        <dbReference type="Proteomes" id="UP000184339"/>
    </source>
</evidence>
<feature type="domain" description="4'-phosphopantetheinyl transferase" evidence="3">
    <location>
        <begin position="120"/>
        <end position="192"/>
    </location>
</feature>
<dbReference type="Gene3D" id="3.90.470.20">
    <property type="entry name" value="4'-phosphopantetheinyl transferase domain"/>
    <property type="match status" value="1"/>
</dbReference>
<dbReference type="RefSeq" id="WP_084560002.1">
    <property type="nucleotide sequence ID" value="NZ_FRCX01000002.1"/>
</dbReference>
<dbReference type="GO" id="GO:0000287">
    <property type="term" value="F:magnesium ion binding"/>
    <property type="evidence" value="ECO:0007669"/>
    <property type="project" value="InterPro"/>
</dbReference>
<dbReference type="InterPro" id="IPR008278">
    <property type="entry name" value="4-PPantetheinyl_Trfase_dom"/>
</dbReference>
<dbReference type="InterPro" id="IPR050559">
    <property type="entry name" value="P-Pant_transferase_sf"/>
</dbReference>
<dbReference type="Pfam" id="PF22624">
    <property type="entry name" value="AASDHPPT_N"/>
    <property type="match status" value="1"/>
</dbReference>
<dbReference type="SUPFAM" id="SSF56214">
    <property type="entry name" value="4'-phosphopantetheinyl transferase"/>
    <property type="match status" value="2"/>
</dbReference>
<dbReference type="EMBL" id="FRCX01000002">
    <property type="protein sequence ID" value="SHM70210.1"/>
    <property type="molecule type" value="Genomic_DNA"/>
</dbReference>
<reference evidence="6" key="1">
    <citation type="submission" date="2016-11" db="EMBL/GenBank/DDBJ databases">
        <authorList>
            <person name="Varghese N."/>
            <person name="Submissions S."/>
        </authorList>
    </citation>
    <scope>NUCLEOTIDE SEQUENCE [LARGE SCALE GENOMIC DNA]</scope>
    <source>
        <strain evidence="6">Sac-22</strain>
    </source>
</reference>
<dbReference type="InterPro" id="IPR037143">
    <property type="entry name" value="4-PPantetheinyl_Trfase_dom_sf"/>
</dbReference>
<dbReference type="InterPro" id="IPR055066">
    <property type="entry name" value="AASDHPPT_N"/>
</dbReference>
<evidence type="ECO:0000256" key="2">
    <source>
        <dbReference type="ARBA" id="ARBA00022679"/>
    </source>
</evidence>
<dbReference type="Pfam" id="PF01648">
    <property type="entry name" value="ACPS"/>
    <property type="match status" value="1"/>
</dbReference>
<dbReference type="GO" id="GO:0008897">
    <property type="term" value="F:holo-[acyl-carrier-protein] synthase activity"/>
    <property type="evidence" value="ECO:0007669"/>
    <property type="project" value="InterPro"/>
</dbReference>
<evidence type="ECO:0000313" key="5">
    <source>
        <dbReference type="EMBL" id="SHM70210.1"/>
    </source>
</evidence>
<keyword evidence="2 5" id="KW-0808">Transferase</keyword>
<gene>
    <name evidence="5" type="ORF">SAMN05192549_102269</name>
</gene>
<protein>
    <submittedName>
        <fullName evidence="5">4'-phosphopantetheinyl transferase</fullName>
    </submittedName>
</protein>
<evidence type="ECO:0000256" key="1">
    <source>
        <dbReference type="ARBA" id="ARBA00010990"/>
    </source>
</evidence>
<dbReference type="Proteomes" id="UP000184339">
    <property type="component" value="Unassembled WGS sequence"/>
</dbReference>
<dbReference type="STRING" id="551987.SAMN05192549_102269"/>
<dbReference type="GO" id="GO:0019878">
    <property type="term" value="P:lysine biosynthetic process via aminoadipic acid"/>
    <property type="evidence" value="ECO:0007669"/>
    <property type="project" value="TreeGrafter"/>
</dbReference>
<dbReference type="PANTHER" id="PTHR12215">
    <property type="entry name" value="PHOSPHOPANTETHEINE TRANSFERASE"/>
    <property type="match status" value="1"/>
</dbReference>
<proteinExistence type="inferred from homology"/>
<dbReference type="GO" id="GO:0005829">
    <property type="term" value="C:cytosol"/>
    <property type="evidence" value="ECO:0007669"/>
    <property type="project" value="TreeGrafter"/>
</dbReference>
<feature type="domain" description="4'-phosphopantetheinyl transferase N-terminal" evidence="4">
    <location>
        <begin position="35"/>
        <end position="113"/>
    </location>
</feature>